<gene>
    <name evidence="3" type="ORF">Vretifemale_5829</name>
    <name evidence="4" type="ORF">Vretimale_5734</name>
</gene>
<feature type="domain" description="Peptidase M11 gametolysin" evidence="2">
    <location>
        <begin position="271"/>
        <end position="505"/>
    </location>
</feature>
<sequence>MKVVTTIQSTMKLGSLLLSVLYVVFHVSLEGASQDTQTLRGRLILIDRDFRTSGETLDHGSTQRDTHYVLVGSKESVWSLSFQPGRQPPARPGLQLEVDVPATELEAAIAGLTSDGSRRRSLVGRDLTRGTAAKISDISERSVRSRNSTCHRRLNPGEPCERLHNKGPAQQRDAPYGPQQEAGDDAVRAAGRSIGVVRRSETKSSDVVRLLSEDGTQQRGGGPLTVVRWRQVPSRVPDAGTREASIVQDPDPSTFTDNNGGRIVMDDVSTVVYILDMCGHGPAASREELEALFFGEDNITLESYLSYCSSRHAKFSRDNVLIVGPVEVPCSDSYMIFYDGDPEGWEAFWYTSSCRPQDYAGWLRYAQQWARDNGYDIDAYRHHVALLSPSQAEWMNEGDGHGGSCDWPGMASVGPYDDGSAVDITGSAQLLTYRRGVYGYAWINGDFWYEATGWAHELAHNYYVKHASEKGCEYCDATCAMGYCCAMRCFNAPHMWQLGWREPLATLDFNGLPVGLMLQRSLTASPSSTPLGSALRIEANYWSDPWAMADLGIYNLWQYTPYLWVAYRKESDPFDNLPDQPNNVHIYLMYEDRITGSTSKTIKLMTLQIGETWRHAAWGLHVQVVNVTSGNRGQSTASVKLCRMEAEVEDTWRHCYDGIDNDCDGFIDQEDEDCLASTYTFRDYDFVSNPISGWPDMPPPPPPPPPPASELPSAPTPSSYITVAPILPTYPGVPNVPFPPFESTPLEQATPPPDMPSPMAPSLFPSLYPPLFTPPSIPLVSEEPTWPAYTQEPDPPGVPEAPNLPSPPPRRRSVDNRVARAVEAPVPYGGAFPGA</sequence>
<name>A0A8J4G643_9CHLO</name>
<reference evidence="4" key="1">
    <citation type="journal article" date="2021" name="Proc. Natl. Acad. Sci. U.S.A.">
        <title>Three genomes in the algal genus Volvox reveal the fate of a haploid sex-determining region after a transition to homothallism.</title>
        <authorList>
            <person name="Yamamoto K."/>
            <person name="Hamaji T."/>
            <person name="Kawai-Toyooka H."/>
            <person name="Matsuzaki R."/>
            <person name="Takahashi F."/>
            <person name="Nishimura Y."/>
            <person name="Kawachi M."/>
            <person name="Noguchi H."/>
            <person name="Minakuchi Y."/>
            <person name="Umen J.G."/>
            <person name="Toyoda A."/>
            <person name="Nozaki H."/>
        </authorList>
    </citation>
    <scope>NUCLEOTIDE SEQUENCE</scope>
    <source>
        <strain evidence="4">NIES-3785</strain>
        <strain evidence="3">NIES-3786</strain>
    </source>
</reference>
<evidence type="ECO:0000313" key="5">
    <source>
        <dbReference type="Proteomes" id="UP000722791"/>
    </source>
</evidence>
<dbReference type="EMBL" id="BNCQ01000008">
    <property type="protein sequence ID" value="GIM00820.1"/>
    <property type="molecule type" value="Genomic_DNA"/>
</dbReference>
<dbReference type="EMBL" id="BNCP01000008">
    <property type="protein sequence ID" value="GIL76108.1"/>
    <property type="molecule type" value="Genomic_DNA"/>
</dbReference>
<protein>
    <recommendedName>
        <fullName evidence="2">Peptidase M11 gametolysin domain-containing protein</fullName>
    </recommendedName>
</protein>
<proteinExistence type="predicted"/>
<feature type="region of interest" description="Disordered" evidence="1">
    <location>
        <begin position="775"/>
        <end position="835"/>
    </location>
</feature>
<dbReference type="InterPro" id="IPR008752">
    <property type="entry name" value="Peptidase_M11"/>
</dbReference>
<evidence type="ECO:0000313" key="4">
    <source>
        <dbReference type="EMBL" id="GIM00820.1"/>
    </source>
</evidence>
<feature type="region of interest" description="Disordered" evidence="1">
    <location>
        <begin position="738"/>
        <end position="761"/>
    </location>
</feature>
<feature type="region of interest" description="Disordered" evidence="1">
    <location>
        <begin position="237"/>
        <end position="259"/>
    </location>
</feature>
<evidence type="ECO:0000313" key="3">
    <source>
        <dbReference type="EMBL" id="GIL76108.1"/>
    </source>
</evidence>
<accession>A0A8J4G643</accession>
<evidence type="ECO:0000256" key="1">
    <source>
        <dbReference type="SAM" id="MobiDB-lite"/>
    </source>
</evidence>
<feature type="region of interest" description="Disordered" evidence="1">
    <location>
        <begin position="691"/>
        <end position="717"/>
    </location>
</feature>
<dbReference type="Proteomes" id="UP000747110">
    <property type="component" value="Unassembled WGS sequence"/>
</dbReference>
<feature type="region of interest" description="Disordered" evidence="1">
    <location>
        <begin position="138"/>
        <end position="184"/>
    </location>
</feature>
<evidence type="ECO:0000259" key="2">
    <source>
        <dbReference type="Pfam" id="PF05548"/>
    </source>
</evidence>
<evidence type="ECO:0000313" key="6">
    <source>
        <dbReference type="Proteomes" id="UP000747110"/>
    </source>
</evidence>
<dbReference type="AlphaFoldDB" id="A0A8J4G643"/>
<comment type="caution">
    <text evidence="4">The sequence shown here is derived from an EMBL/GenBank/DDBJ whole genome shotgun (WGS) entry which is preliminary data.</text>
</comment>
<organism evidence="4 5">
    <name type="scientific">Volvox reticuliferus</name>
    <dbReference type="NCBI Taxonomy" id="1737510"/>
    <lineage>
        <taxon>Eukaryota</taxon>
        <taxon>Viridiplantae</taxon>
        <taxon>Chlorophyta</taxon>
        <taxon>core chlorophytes</taxon>
        <taxon>Chlorophyceae</taxon>
        <taxon>CS clade</taxon>
        <taxon>Chlamydomonadales</taxon>
        <taxon>Volvocaceae</taxon>
        <taxon>Volvox</taxon>
    </lineage>
</organism>
<feature type="compositionally biased region" description="Pro residues" evidence="1">
    <location>
        <begin position="750"/>
        <end position="759"/>
    </location>
</feature>
<feature type="compositionally biased region" description="Pro residues" evidence="1">
    <location>
        <begin position="793"/>
        <end position="808"/>
    </location>
</feature>
<dbReference type="OrthoDB" id="545607at2759"/>
<dbReference type="Pfam" id="PF05548">
    <property type="entry name" value="Peptidase_M11"/>
    <property type="match status" value="1"/>
</dbReference>
<dbReference type="PRINTS" id="PR01217">
    <property type="entry name" value="PRICHEXTENSN"/>
</dbReference>
<dbReference type="Proteomes" id="UP000722791">
    <property type="component" value="Unassembled WGS sequence"/>
</dbReference>
<keyword evidence="6" id="KW-1185">Reference proteome</keyword>
<feature type="compositionally biased region" description="Pro residues" evidence="1">
    <location>
        <begin position="696"/>
        <end position="709"/>
    </location>
</feature>